<keyword evidence="1" id="KW-0343">GTPase activation</keyword>
<evidence type="ECO:0000256" key="5">
    <source>
        <dbReference type="SAM" id="Phobius"/>
    </source>
</evidence>
<dbReference type="AlphaFoldDB" id="A0A6U8U3E3"/>
<dbReference type="SMART" id="SM00368">
    <property type="entry name" value="LRR_RI"/>
    <property type="match status" value="2"/>
</dbReference>
<feature type="transmembrane region" description="Helical" evidence="5">
    <location>
        <begin position="257"/>
        <end position="280"/>
    </location>
</feature>
<dbReference type="GO" id="GO:0031267">
    <property type="term" value="F:small GTPase binding"/>
    <property type="evidence" value="ECO:0007669"/>
    <property type="project" value="TreeGrafter"/>
</dbReference>
<organism evidence="6">
    <name type="scientific">Zooxanthella nutricula</name>
    <dbReference type="NCBI Taxonomy" id="1333877"/>
    <lineage>
        <taxon>Eukaryota</taxon>
        <taxon>Sar</taxon>
        <taxon>Alveolata</taxon>
        <taxon>Dinophyceae</taxon>
        <taxon>Peridiniales</taxon>
        <taxon>Peridiniales incertae sedis</taxon>
        <taxon>Zooxanthella</taxon>
    </lineage>
</organism>
<dbReference type="Gene3D" id="3.80.10.10">
    <property type="entry name" value="Ribonuclease Inhibitor"/>
    <property type="match status" value="1"/>
</dbReference>
<evidence type="ECO:0000313" key="6">
    <source>
        <dbReference type="EMBL" id="CAD9497714.1"/>
    </source>
</evidence>
<keyword evidence="5" id="KW-1133">Transmembrane helix</keyword>
<feature type="transmembrane region" description="Helical" evidence="5">
    <location>
        <begin position="292"/>
        <end position="310"/>
    </location>
</feature>
<name>A0A6U8U3E3_9DINO</name>
<dbReference type="PANTHER" id="PTHR24113:SF12">
    <property type="entry name" value="RAN GTPASE-ACTIVATING PROTEIN 1"/>
    <property type="match status" value="1"/>
</dbReference>
<feature type="transmembrane region" description="Helical" evidence="5">
    <location>
        <begin position="87"/>
        <end position="105"/>
    </location>
</feature>
<evidence type="ECO:0000256" key="3">
    <source>
        <dbReference type="ARBA" id="ARBA00022737"/>
    </source>
</evidence>
<protein>
    <submittedName>
        <fullName evidence="6">Uncharacterized protein</fullName>
    </submittedName>
</protein>
<dbReference type="GO" id="GO:0048471">
    <property type="term" value="C:perinuclear region of cytoplasm"/>
    <property type="evidence" value="ECO:0007669"/>
    <property type="project" value="TreeGrafter"/>
</dbReference>
<keyword evidence="2" id="KW-0433">Leucine-rich repeat</keyword>
<evidence type="ECO:0000256" key="1">
    <source>
        <dbReference type="ARBA" id="ARBA00022468"/>
    </source>
</evidence>
<gene>
    <name evidence="6" type="ORF">BRAN1462_LOCUS3714</name>
</gene>
<dbReference type="Pfam" id="PF13516">
    <property type="entry name" value="LRR_6"/>
    <property type="match status" value="1"/>
</dbReference>
<dbReference type="InterPro" id="IPR032675">
    <property type="entry name" value="LRR_dom_sf"/>
</dbReference>
<keyword evidence="3" id="KW-0677">Repeat</keyword>
<dbReference type="GO" id="GO:0005096">
    <property type="term" value="F:GTPase activator activity"/>
    <property type="evidence" value="ECO:0007669"/>
    <property type="project" value="UniProtKB-KW"/>
</dbReference>
<accession>A0A6U8U3E3</accession>
<dbReference type="InterPro" id="IPR027038">
    <property type="entry name" value="RanGap"/>
</dbReference>
<evidence type="ECO:0000256" key="4">
    <source>
        <dbReference type="SAM" id="MobiDB-lite"/>
    </source>
</evidence>
<dbReference type="EMBL" id="HBGW01005639">
    <property type="protein sequence ID" value="CAD9497714.1"/>
    <property type="molecule type" value="Transcribed_RNA"/>
</dbReference>
<proteinExistence type="predicted"/>
<evidence type="ECO:0000256" key="2">
    <source>
        <dbReference type="ARBA" id="ARBA00022614"/>
    </source>
</evidence>
<dbReference type="GO" id="GO:0005634">
    <property type="term" value="C:nucleus"/>
    <property type="evidence" value="ECO:0007669"/>
    <property type="project" value="TreeGrafter"/>
</dbReference>
<dbReference type="GO" id="GO:0005829">
    <property type="term" value="C:cytosol"/>
    <property type="evidence" value="ECO:0007669"/>
    <property type="project" value="TreeGrafter"/>
</dbReference>
<dbReference type="SUPFAM" id="SSF52047">
    <property type="entry name" value="RNI-like"/>
    <property type="match status" value="1"/>
</dbReference>
<dbReference type="GO" id="GO:0006913">
    <property type="term" value="P:nucleocytoplasmic transport"/>
    <property type="evidence" value="ECO:0007669"/>
    <property type="project" value="TreeGrafter"/>
</dbReference>
<feature type="transmembrane region" description="Helical" evidence="5">
    <location>
        <begin position="317"/>
        <end position="334"/>
    </location>
</feature>
<feature type="region of interest" description="Disordered" evidence="4">
    <location>
        <begin position="13"/>
        <end position="34"/>
    </location>
</feature>
<reference evidence="6" key="1">
    <citation type="submission" date="2021-01" db="EMBL/GenBank/DDBJ databases">
        <authorList>
            <person name="Corre E."/>
            <person name="Pelletier E."/>
            <person name="Niang G."/>
            <person name="Scheremetjew M."/>
            <person name="Finn R."/>
            <person name="Kale V."/>
            <person name="Holt S."/>
            <person name="Cochrane G."/>
            <person name="Meng A."/>
            <person name="Brown T."/>
            <person name="Cohen L."/>
        </authorList>
    </citation>
    <scope>NUCLEOTIDE SEQUENCE</scope>
    <source>
        <strain evidence="6">RCC3387</strain>
    </source>
</reference>
<feature type="transmembrane region" description="Helical" evidence="5">
    <location>
        <begin position="187"/>
        <end position="208"/>
    </location>
</feature>
<feature type="transmembrane region" description="Helical" evidence="5">
    <location>
        <begin position="346"/>
        <end position="368"/>
    </location>
</feature>
<keyword evidence="5" id="KW-0812">Transmembrane</keyword>
<dbReference type="InterPro" id="IPR001611">
    <property type="entry name" value="Leu-rich_rpt"/>
</dbReference>
<sequence length="727" mass="78134">MKQERRGRELVRYLTLEDGDEKPPDVSPNGNGSAVDRNDPLLGGATVPLDPVIGVAFLSCGLFVADCGTDIAVALPQLWMHGKHLEFGFQLAILAVWGTIGAVVATTETGVWGKVERIPRWLRVLFVIGMCGAFVFVPFAMLVLLVLAWRSNEPQFLETCAQLRIWLDIGGLLKVLFSLLLQASAMALYGVDLWISVFVAFCLVVKVAAEHDTQQQVYCRLHYREGPHLGRRDAAAVGWEESMPLVTGPLHSLLHPFAVIVVAFRAAEVITSVGLLAVWHAGTCDWLKVGDIGIGGPLLVLVQCVAHFIIFRIGTPWINVGAAGAMRPIIAAFFCPKPLLDADSSVAIHYGVTAFVQLLLLTAGTLILRQSELPARALQAIVFAAGLMWPLLLLLRLVLAAPNVEPQGANAFSEKVKAGNVQVQPLAAEHVVLPQVAGFAQRFCEAYFQSAFRVQDGIAKLDLTGTDLDVASSCSALALIEPLTADIHGFEVNLEGTAVCDDDILDLAKHFRPTLRSLEVNLAGTKVGDEGVFALAQSLPRMLTNFEAGLNSTSVGDDGMAALAARLPRSLLSLEAVFYNTQVGDRGVVALARHLPPGLSNFRAGLYRTKVGDEGVIALADSMPETLTVLKADLAGTKVTDAGAAALAEKLPELMRLEKFDSNFSGTKVTDEVKTLLKKATKASSTPTFKGRQRASVVEVVQAEQKGYCCSIWGPWFCTRDATATTV</sequence>
<feature type="transmembrane region" description="Helical" evidence="5">
    <location>
        <begin position="52"/>
        <end position="75"/>
    </location>
</feature>
<feature type="transmembrane region" description="Helical" evidence="5">
    <location>
        <begin position="125"/>
        <end position="149"/>
    </location>
</feature>
<dbReference type="PANTHER" id="PTHR24113">
    <property type="entry name" value="RAN GTPASE-ACTIVATING PROTEIN 1"/>
    <property type="match status" value="1"/>
</dbReference>
<keyword evidence="5" id="KW-0472">Membrane</keyword>
<feature type="transmembrane region" description="Helical" evidence="5">
    <location>
        <begin position="380"/>
        <end position="399"/>
    </location>
</feature>